<dbReference type="AlphaFoldDB" id="A0A8H5LKY8"/>
<dbReference type="EMBL" id="JAACJM010000042">
    <property type="protein sequence ID" value="KAF5361116.1"/>
    <property type="molecule type" value="Genomic_DNA"/>
</dbReference>
<feature type="transmembrane region" description="Helical" evidence="2">
    <location>
        <begin position="213"/>
        <end position="237"/>
    </location>
</feature>
<feature type="transmembrane region" description="Helical" evidence="2">
    <location>
        <begin position="169"/>
        <end position="193"/>
    </location>
</feature>
<gene>
    <name evidence="3" type="ORF">D9758_009084</name>
</gene>
<accession>A0A8H5LKY8</accession>
<feature type="region of interest" description="Disordered" evidence="1">
    <location>
        <begin position="303"/>
        <end position="323"/>
    </location>
</feature>
<comment type="caution">
    <text evidence="3">The sequence shown here is derived from an EMBL/GenBank/DDBJ whole genome shotgun (WGS) entry which is preliminary data.</text>
</comment>
<evidence type="ECO:0000256" key="1">
    <source>
        <dbReference type="SAM" id="MobiDB-lite"/>
    </source>
</evidence>
<dbReference type="OrthoDB" id="3354175at2759"/>
<name>A0A8H5LKY8_9AGAR</name>
<sequence length="337" mass="36742">MSAPRNDISADTAAALSLALEWGLYGLSVYMFGSTMRSLLRTPPVNVKMVAITLVFFTLSTSHAIIDIVRLNQGFVNERNSFPGGPNAFFGDATQIFFLIRSSLYVAQTLVADGVVIYRCYSVWQSYYVIIFPSILWCSVLASGAGALNSLAEAGRANGAAEIFTFAKWINSFFGSSLATNIISTTLLAYRIWAVNKQTSQFRKDDRGPLATVVRVVLDAGILYSVTLIIALITFLTHSNSQFILLDVLMPVMPIAFYMIILRLSHARKQLTKSSGGSSGGAFGSQAHNQGSYPLRPVRIQIATQQETDGPGKQGSSESRHIDDFELLEVSKAQNVV</sequence>
<protein>
    <submittedName>
        <fullName evidence="3">Uncharacterized protein</fullName>
    </submittedName>
</protein>
<keyword evidence="2" id="KW-0812">Transmembrane</keyword>
<keyword evidence="2" id="KW-1133">Transmembrane helix</keyword>
<evidence type="ECO:0000256" key="2">
    <source>
        <dbReference type="SAM" id="Phobius"/>
    </source>
</evidence>
<feature type="transmembrane region" description="Helical" evidence="2">
    <location>
        <begin position="12"/>
        <end position="33"/>
    </location>
</feature>
<evidence type="ECO:0000313" key="3">
    <source>
        <dbReference type="EMBL" id="KAF5361116.1"/>
    </source>
</evidence>
<dbReference type="Proteomes" id="UP000559256">
    <property type="component" value="Unassembled WGS sequence"/>
</dbReference>
<evidence type="ECO:0000313" key="4">
    <source>
        <dbReference type="Proteomes" id="UP000559256"/>
    </source>
</evidence>
<keyword evidence="4" id="KW-1185">Reference proteome</keyword>
<organism evidence="3 4">
    <name type="scientific">Tetrapyrgos nigripes</name>
    <dbReference type="NCBI Taxonomy" id="182062"/>
    <lineage>
        <taxon>Eukaryota</taxon>
        <taxon>Fungi</taxon>
        <taxon>Dikarya</taxon>
        <taxon>Basidiomycota</taxon>
        <taxon>Agaricomycotina</taxon>
        <taxon>Agaricomycetes</taxon>
        <taxon>Agaricomycetidae</taxon>
        <taxon>Agaricales</taxon>
        <taxon>Marasmiineae</taxon>
        <taxon>Marasmiaceae</taxon>
        <taxon>Tetrapyrgos</taxon>
    </lineage>
</organism>
<feature type="transmembrane region" description="Helical" evidence="2">
    <location>
        <begin position="45"/>
        <end position="66"/>
    </location>
</feature>
<reference evidence="3 4" key="1">
    <citation type="journal article" date="2020" name="ISME J.">
        <title>Uncovering the hidden diversity of litter-decomposition mechanisms in mushroom-forming fungi.</title>
        <authorList>
            <person name="Floudas D."/>
            <person name="Bentzer J."/>
            <person name="Ahren D."/>
            <person name="Johansson T."/>
            <person name="Persson P."/>
            <person name="Tunlid A."/>
        </authorList>
    </citation>
    <scope>NUCLEOTIDE SEQUENCE [LARGE SCALE GENOMIC DNA]</scope>
    <source>
        <strain evidence="3 4">CBS 291.85</strain>
    </source>
</reference>
<feature type="transmembrane region" description="Helical" evidence="2">
    <location>
        <begin position="243"/>
        <end position="264"/>
    </location>
</feature>
<proteinExistence type="predicted"/>
<keyword evidence="2" id="KW-0472">Membrane</keyword>
<feature type="transmembrane region" description="Helical" evidence="2">
    <location>
        <begin position="127"/>
        <end position="149"/>
    </location>
</feature>